<protein>
    <submittedName>
        <fullName evidence="1">Uncharacterized protein</fullName>
    </submittedName>
</protein>
<proteinExistence type="predicted"/>
<sequence length="64" mass="7287">MAGARRWCVHHADGHTGRAVHEREQAGFAEELLVELDPEIEARAREVPFLRQLSIAVMRPRRSA</sequence>
<organism evidence="1 2">
    <name type="scientific">Sorangium cellulosum</name>
    <name type="common">Polyangium cellulosum</name>
    <dbReference type="NCBI Taxonomy" id="56"/>
    <lineage>
        <taxon>Bacteria</taxon>
        <taxon>Pseudomonadati</taxon>
        <taxon>Myxococcota</taxon>
        <taxon>Polyangia</taxon>
        <taxon>Polyangiales</taxon>
        <taxon>Polyangiaceae</taxon>
        <taxon>Sorangium</taxon>
    </lineage>
</organism>
<gene>
    <name evidence="1" type="ORF">BE15_31035</name>
</gene>
<evidence type="ECO:0000313" key="2">
    <source>
        <dbReference type="Proteomes" id="UP000075260"/>
    </source>
</evidence>
<evidence type="ECO:0000313" key="1">
    <source>
        <dbReference type="EMBL" id="KYF72004.1"/>
    </source>
</evidence>
<dbReference type="EMBL" id="JEMA01000298">
    <property type="protein sequence ID" value="KYF72004.1"/>
    <property type="molecule type" value="Genomic_DNA"/>
</dbReference>
<name>A0A150QVJ2_SORCE</name>
<dbReference type="AlphaFoldDB" id="A0A150QVJ2"/>
<comment type="caution">
    <text evidence="1">The sequence shown here is derived from an EMBL/GenBank/DDBJ whole genome shotgun (WGS) entry which is preliminary data.</text>
</comment>
<dbReference type="Proteomes" id="UP000075260">
    <property type="component" value="Unassembled WGS sequence"/>
</dbReference>
<reference evidence="1 2" key="1">
    <citation type="submission" date="2014-02" db="EMBL/GenBank/DDBJ databases">
        <title>The small core and large imbalanced accessory genome model reveals a collaborative survival strategy of Sorangium cellulosum strains in nature.</title>
        <authorList>
            <person name="Han K."/>
            <person name="Peng R."/>
            <person name="Blom J."/>
            <person name="Li Y.-Z."/>
        </authorList>
    </citation>
    <scope>NUCLEOTIDE SEQUENCE [LARGE SCALE GENOMIC DNA]</scope>
    <source>
        <strain evidence="1 2">So0008-312</strain>
    </source>
</reference>
<accession>A0A150QVJ2</accession>